<dbReference type="InterPro" id="IPR000008">
    <property type="entry name" value="C2_dom"/>
</dbReference>
<evidence type="ECO:0000256" key="4">
    <source>
        <dbReference type="ARBA" id="ARBA00023098"/>
    </source>
</evidence>
<feature type="compositionally biased region" description="Low complexity" evidence="10">
    <location>
        <begin position="1431"/>
        <end position="1452"/>
    </location>
</feature>
<dbReference type="GO" id="GO:0007265">
    <property type="term" value="P:Ras protein signal transduction"/>
    <property type="evidence" value="ECO:0007669"/>
    <property type="project" value="TreeGrafter"/>
</dbReference>
<dbReference type="PROSITE" id="PS50008">
    <property type="entry name" value="PIPLC_Y_DOMAIN"/>
    <property type="match status" value="1"/>
</dbReference>
<dbReference type="EC" id="3.1.4.11" evidence="1 8"/>
<comment type="caution">
    <text evidence="14">The sequence shown here is derived from an EMBL/GenBank/DDBJ whole genome shotgun (WGS) entry which is preliminary data.</text>
</comment>
<evidence type="ECO:0000256" key="9">
    <source>
        <dbReference type="SAM" id="Coils"/>
    </source>
</evidence>
<dbReference type="SUPFAM" id="SSF54236">
    <property type="entry name" value="Ubiquitin-like"/>
    <property type="match status" value="2"/>
</dbReference>
<accession>A0AAD5L6V3</accession>
<dbReference type="Gene3D" id="3.10.20.90">
    <property type="entry name" value="Phosphatidylinositol 3-kinase Catalytic Subunit, Chain A, domain 1"/>
    <property type="match status" value="2"/>
</dbReference>
<feature type="region of interest" description="Disordered" evidence="10">
    <location>
        <begin position="2168"/>
        <end position="2217"/>
    </location>
</feature>
<feature type="compositionally biased region" description="Basic residues" evidence="10">
    <location>
        <begin position="695"/>
        <end position="714"/>
    </location>
</feature>
<evidence type="ECO:0000256" key="7">
    <source>
        <dbReference type="PROSITE-ProRule" id="PRU00168"/>
    </source>
</evidence>
<dbReference type="Pfam" id="PF00388">
    <property type="entry name" value="PI-PLC-X"/>
    <property type="match status" value="1"/>
</dbReference>
<feature type="compositionally biased region" description="Low complexity" evidence="10">
    <location>
        <begin position="2964"/>
        <end position="2985"/>
    </location>
</feature>
<feature type="domain" description="Ras-associating" evidence="13">
    <location>
        <begin position="3493"/>
        <end position="3586"/>
    </location>
</feature>
<dbReference type="Proteomes" id="UP000820818">
    <property type="component" value="Linkage Group LG1"/>
</dbReference>
<evidence type="ECO:0000256" key="6">
    <source>
        <dbReference type="PROSITE-ProRule" id="PRU00023"/>
    </source>
</evidence>
<feature type="compositionally biased region" description="Low complexity" evidence="10">
    <location>
        <begin position="1876"/>
        <end position="1885"/>
    </location>
</feature>
<dbReference type="Pfam" id="PF00387">
    <property type="entry name" value="PI-PLC-Y"/>
    <property type="match status" value="1"/>
</dbReference>
<feature type="compositionally biased region" description="Low complexity" evidence="10">
    <location>
        <begin position="1957"/>
        <end position="1977"/>
    </location>
</feature>
<dbReference type="GO" id="GO:0004435">
    <property type="term" value="F:phosphatidylinositol-4,5-bisphosphate phospholipase C activity"/>
    <property type="evidence" value="ECO:0007669"/>
    <property type="project" value="UniProtKB-EC"/>
</dbReference>
<keyword evidence="15" id="KW-1185">Reference proteome</keyword>
<feature type="region of interest" description="Disordered" evidence="10">
    <location>
        <begin position="2950"/>
        <end position="3114"/>
    </location>
</feature>
<feature type="region of interest" description="Disordered" evidence="10">
    <location>
        <begin position="119"/>
        <end position="141"/>
    </location>
</feature>
<feature type="region of interest" description="Disordered" evidence="10">
    <location>
        <begin position="160"/>
        <end position="222"/>
    </location>
</feature>
<dbReference type="Gene3D" id="2.60.40.150">
    <property type="entry name" value="C2 domain"/>
    <property type="match status" value="1"/>
</dbReference>
<feature type="region of interest" description="Disordered" evidence="10">
    <location>
        <begin position="3792"/>
        <end position="3889"/>
    </location>
</feature>
<dbReference type="SMART" id="SM00239">
    <property type="entry name" value="C2"/>
    <property type="match status" value="1"/>
</dbReference>
<dbReference type="Gene3D" id="1.10.238.10">
    <property type="entry name" value="EF-hand"/>
    <property type="match status" value="1"/>
</dbReference>
<dbReference type="GO" id="GO:0007186">
    <property type="term" value="P:G protein-coupled receptor signaling pathway"/>
    <property type="evidence" value="ECO:0007669"/>
    <property type="project" value="TreeGrafter"/>
</dbReference>
<feature type="compositionally biased region" description="Acidic residues" evidence="10">
    <location>
        <begin position="3869"/>
        <end position="3878"/>
    </location>
</feature>
<reference evidence="14 15" key="1">
    <citation type="submission" date="2022-05" db="EMBL/GenBank/DDBJ databases">
        <title>A multi-omics perspective on studying reproductive biology in Daphnia sinensis.</title>
        <authorList>
            <person name="Jia J."/>
        </authorList>
    </citation>
    <scope>NUCLEOTIDE SEQUENCE [LARGE SCALE GENOMIC DNA]</scope>
    <source>
        <strain evidence="14 15">WSL</strain>
    </source>
</reference>
<dbReference type="InterPro" id="IPR017946">
    <property type="entry name" value="PLC-like_Pdiesterase_TIM-brl"/>
</dbReference>
<dbReference type="EMBL" id="WJBH02000001">
    <property type="protein sequence ID" value="KAI9566032.1"/>
    <property type="molecule type" value="Genomic_DNA"/>
</dbReference>
<dbReference type="InterPro" id="IPR000909">
    <property type="entry name" value="PLipase_C_PInositol-sp_X_dom"/>
</dbReference>
<dbReference type="PANTHER" id="PTHR10336">
    <property type="entry name" value="PHOSPHOINOSITIDE-SPECIFIC PHOSPHOLIPASE C FAMILY PROTEIN"/>
    <property type="match status" value="1"/>
</dbReference>
<feature type="compositionally biased region" description="Acidic residues" evidence="10">
    <location>
        <begin position="3630"/>
        <end position="3662"/>
    </location>
</feature>
<feature type="compositionally biased region" description="Low complexity" evidence="10">
    <location>
        <begin position="1551"/>
        <end position="1563"/>
    </location>
</feature>
<dbReference type="SUPFAM" id="SSF51695">
    <property type="entry name" value="PLC-like phosphodiesterases"/>
    <property type="match status" value="1"/>
</dbReference>
<keyword evidence="5" id="KW-0807">Transducer</keyword>
<feature type="domain" description="Ras-associating" evidence="13">
    <location>
        <begin position="3684"/>
        <end position="3752"/>
    </location>
</feature>
<dbReference type="InterPro" id="IPR011992">
    <property type="entry name" value="EF-hand-dom_pair"/>
</dbReference>
<dbReference type="InterPro" id="IPR036770">
    <property type="entry name" value="Ankyrin_rpt-contain_sf"/>
</dbReference>
<keyword evidence="7" id="KW-0344">Guanine-nucleotide releasing factor</keyword>
<dbReference type="SMART" id="SM00148">
    <property type="entry name" value="PLCXc"/>
    <property type="match status" value="1"/>
</dbReference>
<dbReference type="SUPFAM" id="SSF49562">
    <property type="entry name" value="C2 domain (Calcium/lipid-binding domain, CaLB)"/>
    <property type="match status" value="1"/>
</dbReference>
<feature type="region of interest" description="Disordered" evidence="10">
    <location>
        <begin position="1949"/>
        <end position="1977"/>
    </location>
</feature>
<dbReference type="InterPro" id="IPR001711">
    <property type="entry name" value="PLipase_C_Pinositol-sp_Y"/>
</dbReference>
<feature type="domain" description="Ras-GEF" evidence="12">
    <location>
        <begin position="1914"/>
        <end position="2203"/>
    </location>
</feature>
<keyword evidence="9" id="KW-0175">Coiled coil</keyword>
<gene>
    <name evidence="14" type="ORF">GHT06_009831</name>
</gene>
<dbReference type="InterPro" id="IPR002110">
    <property type="entry name" value="Ankyrin_rpt"/>
</dbReference>
<feature type="compositionally biased region" description="Polar residues" evidence="10">
    <location>
        <begin position="715"/>
        <end position="724"/>
    </location>
</feature>
<feature type="region of interest" description="Disordered" evidence="10">
    <location>
        <begin position="3623"/>
        <end position="3662"/>
    </location>
</feature>
<feature type="compositionally biased region" description="Low complexity" evidence="10">
    <location>
        <begin position="1358"/>
        <end position="1375"/>
    </location>
</feature>
<feature type="region of interest" description="Disordered" evidence="10">
    <location>
        <begin position="1232"/>
        <end position="1271"/>
    </location>
</feature>
<feature type="compositionally biased region" description="Polar residues" evidence="10">
    <location>
        <begin position="551"/>
        <end position="565"/>
    </location>
</feature>
<feature type="compositionally biased region" description="Acidic residues" evidence="10">
    <location>
        <begin position="122"/>
        <end position="133"/>
    </location>
</feature>
<dbReference type="PROSITE" id="PS50200">
    <property type="entry name" value="RA"/>
    <property type="match status" value="2"/>
</dbReference>
<dbReference type="GO" id="GO:0016042">
    <property type="term" value="P:lipid catabolic process"/>
    <property type="evidence" value="ECO:0007669"/>
    <property type="project" value="UniProtKB-KW"/>
</dbReference>
<dbReference type="InterPro" id="IPR001895">
    <property type="entry name" value="RASGEF_cat_dom"/>
</dbReference>
<keyword evidence="4 8" id="KW-0443">Lipid metabolism</keyword>
<dbReference type="GO" id="GO:0051209">
    <property type="term" value="P:release of sequestered calcium ion into cytosol"/>
    <property type="evidence" value="ECO:0007669"/>
    <property type="project" value="TreeGrafter"/>
</dbReference>
<feature type="region of interest" description="Disordered" evidence="10">
    <location>
        <begin position="429"/>
        <end position="458"/>
    </location>
</feature>
<evidence type="ECO:0000313" key="15">
    <source>
        <dbReference type="Proteomes" id="UP000820818"/>
    </source>
</evidence>
<feature type="region of interest" description="Disordered" evidence="10">
    <location>
        <begin position="688"/>
        <end position="724"/>
    </location>
</feature>
<feature type="compositionally biased region" description="Polar residues" evidence="10">
    <location>
        <begin position="1529"/>
        <end position="1547"/>
    </location>
</feature>
<feature type="region of interest" description="Disordered" evidence="10">
    <location>
        <begin position="540"/>
        <end position="568"/>
    </location>
</feature>
<evidence type="ECO:0000259" key="12">
    <source>
        <dbReference type="PROSITE" id="PS50009"/>
    </source>
</evidence>
<feature type="compositionally biased region" description="Polar residues" evidence="10">
    <location>
        <begin position="3833"/>
        <end position="3863"/>
    </location>
</feature>
<feature type="compositionally biased region" description="Acidic residues" evidence="10">
    <location>
        <begin position="2986"/>
        <end position="2995"/>
    </location>
</feature>
<protein>
    <recommendedName>
        <fullName evidence="1 8">Phosphoinositide phospholipase C</fullName>
        <ecNumber evidence="1 8">3.1.4.11</ecNumber>
    </recommendedName>
</protein>
<dbReference type="InterPro" id="IPR036964">
    <property type="entry name" value="RASGEF_cat_dom_sf"/>
</dbReference>
<organism evidence="14 15">
    <name type="scientific">Daphnia sinensis</name>
    <dbReference type="NCBI Taxonomy" id="1820382"/>
    <lineage>
        <taxon>Eukaryota</taxon>
        <taxon>Metazoa</taxon>
        <taxon>Ecdysozoa</taxon>
        <taxon>Arthropoda</taxon>
        <taxon>Crustacea</taxon>
        <taxon>Branchiopoda</taxon>
        <taxon>Diplostraca</taxon>
        <taxon>Cladocera</taxon>
        <taxon>Anomopoda</taxon>
        <taxon>Daphniidae</taxon>
        <taxon>Daphnia</taxon>
        <taxon>Daphnia similis group</taxon>
    </lineage>
</organism>
<dbReference type="SMART" id="SM00149">
    <property type="entry name" value="PLCYc"/>
    <property type="match status" value="1"/>
</dbReference>
<proteinExistence type="predicted"/>
<evidence type="ECO:0000259" key="11">
    <source>
        <dbReference type="PROSITE" id="PS50008"/>
    </source>
</evidence>
<dbReference type="Gene3D" id="1.10.840.10">
    <property type="entry name" value="Ras guanine-nucleotide exchange factors catalytic domain"/>
    <property type="match status" value="1"/>
</dbReference>
<dbReference type="PRINTS" id="PR00390">
    <property type="entry name" value="PHPHLIPASEC"/>
</dbReference>
<dbReference type="Pfam" id="PF00617">
    <property type="entry name" value="RasGEF"/>
    <property type="match status" value="1"/>
</dbReference>
<feature type="compositionally biased region" description="Low complexity" evidence="10">
    <location>
        <begin position="207"/>
        <end position="221"/>
    </location>
</feature>
<dbReference type="CDD" id="cd00275">
    <property type="entry name" value="C2_PLC_like"/>
    <property type="match status" value="1"/>
</dbReference>
<dbReference type="InterPro" id="IPR000159">
    <property type="entry name" value="RA_dom"/>
</dbReference>
<dbReference type="SUPFAM" id="SSF48366">
    <property type="entry name" value="Ras GEF"/>
    <property type="match status" value="1"/>
</dbReference>
<evidence type="ECO:0000256" key="8">
    <source>
        <dbReference type="RuleBase" id="RU361133"/>
    </source>
</evidence>
<dbReference type="SUPFAM" id="SSF47473">
    <property type="entry name" value="EF-hand"/>
    <property type="match status" value="1"/>
</dbReference>
<dbReference type="InterPro" id="IPR001192">
    <property type="entry name" value="PI-PLC_fam"/>
</dbReference>
<dbReference type="PROSITE" id="PS50007">
    <property type="entry name" value="PIPLC_X_DOMAIN"/>
    <property type="match status" value="1"/>
</dbReference>
<dbReference type="Gene3D" id="3.20.20.190">
    <property type="entry name" value="Phosphatidylinositol (PI) phosphodiesterase"/>
    <property type="match status" value="1"/>
</dbReference>
<dbReference type="InterPro" id="IPR035892">
    <property type="entry name" value="C2_domain_sf"/>
</dbReference>
<feature type="region of interest" description="Disordered" evidence="10">
    <location>
        <begin position="1529"/>
        <end position="1579"/>
    </location>
</feature>
<dbReference type="SUPFAM" id="SSF48403">
    <property type="entry name" value="Ankyrin repeat"/>
    <property type="match status" value="1"/>
</dbReference>
<feature type="coiled-coil region" evidence="9">
    <location>
        <begin position="1133"/>
        <end position="1160"/>
    </location>
</feature>
<feature type="compositionally biased region" description="Polar residues" evidence="10">
    <location>
        <begin position="3100"/>
        <end position="3114"/>
    </location>
</feature>
<feature type="compositionally biased region" description="Basic and acidic residues" evidence="10">
    <location>
        <begin position="1334"/>
        <end position="1350"/>
    </location>
</feature>
<feature type="region of interest" description="Disordered" evidence="10">
    <location>
        <begin position="3427"/>
        <end position="3462"/>
    </location>
</feature>
<evidence type="ECO:0000256" key="10">
    <source>
        <dbReference type="SAM" id="MobiDB-lite"/>
    </source>
</evidence>
<evidence type="ECO:0000256" key="5">
    <source>
        <dbReference type="ARBA" id="ARBA00023224"/>
    </source>
</evidence>
<evidence type="ECO:0000256" key="2">
    <source>
        <dbReference type="ARBA" id="ARBA00022801"/>
    </source>
</evidence>
<dbReference type="SMART" id="SM00147">
    <property type="entry name" value="RasGEF"/>
    <property type="match status" value="1"/>
</dbReference>
<feature type="domain" description="PI-PLC Y-box" evidence="11">
    <location>
        <begin position="3126"/>
        <end position="3266"/>
    </location>
</feature>
<keyword evidence="6" id="KW-0040">ANK repeat</keyword>
<dbReference type="Pfam" id="PF09279">
    <property type="entry name" value="EF-hand_like"/>
    <property type="match status" value="1"/>
</dbReference>
<dbReference type="PROSITE" id="PS50009">
    <property type="entry name" value="RASGEF_CAT"/>
    <property type="match status" value="1"/>
</dbReference>
<dbReference type="CDD" id="cd17114">
    <property type="entry name" value="RA_PLC-epsilon"/>
    <property type="match status" value="1"/>
</dbReference>
<evidence type="ECO:0000256" key="3">
    <source>
        <dbReference type="ARBA" id="ARBA00022963"/>
    </source>
</evidence>
<dbReference type="FunFam" id="3.20.20.190:FF:000039">
    <property type="entry name" value="Phosphoinositide phospholipase C"/>
    <property type="match status" value="1"/>
</dbReference>
<dbReference type="GO" id="GO:0046488">
    <property type="term" value="P:phosphatidylinositol metabolic process"/>
    <property type="evidence" value="ECO:0007669"/>
    <property type="project" value="TreeGrafter"/>
</dbReference>
<dbReference type="InterPro" id="IPR015359">
    <property type="entry name" value="PLC_EF-hand-like"/>
</dbReference>
<keyword evidence="2 8" id="KW-0378">Hydrolase</keyword>
<dbReference type="InterPro" id="IPR029071">
    <property type="entry name" value="Ubiquitin-like_domsf"/>
</dbReference>
<dbReference type="GO" id="GO:0048015">
    <property type="term" value="P:phosphatidylinositol-mediated signaling"/>
    <property type="evidence" value="ECO:0007669"/>
    <property type="project" value="TreeGrafter"/>
</dbReference>
<name>A0AAD5L6V3_9CRUS</name>
<dbReference type="Gene3D" id="1.25.40.20">
    <property type="entry name" value="Ankyrin repeat-containing domain"/>
    <property type="match status" value="1"/>
</dbReference>
<feature type="compositionally biased region" description="Basic and acidic residues" evidence="10">
    <location>
        <begin position="194"/>
        <end position="204"/>
    </location>
</feature>
<feature type="compositionally biased region" description="Polar residues" evidence="10">
    <location>
        <begin position="3028"/>
        <end position="3041"/>
    </location>
</feature>
<evidence type="ECO:0000259" key="13">
    <source>
        <dbReference type="PROSITE" id="PS50200"/>
    </source>
</evidence>
<dbReference type="PANTHER" id="PTHR10336:SF6">
    <property type="entry name" value="1-PHOSPHATIDYLINOSITOL 4,5-BISPHOSPHATE PHOSPHODIESTERASE EPSILON-1"/>
    <property type="match status" value="1"/>
</dbReference>
<evidence type="ECO:0000256" key="1">
    <source>
        <dbReference type="ARBA" id="ARBA00012368"/>
    </source>
</evidence>
<comment type="catalytic activity">
    <reaction evidence="8">
        <text>a 1,2-diacyl-sn-glycero-3-phospho-(1D-myo-inositol-4,5-bisphosphate) + H2O = 1D-myo-inositol 1,4,5-trisphosphate + a 1,2-diacyl-sn-glycerol + H(+)</text>
        <dbReference type="Rhea" id="RHEA:33179"/>
        <dbReference type="ChEBI" id="CHEBI:15377"/>
        <dbReference type="ChEBI" id="CHEBI:15378"/>
        <dbReference type="ChEBI" id="CHEBI:17815"/>
        <dbReference type="ChEBI" id="CHEBI:58456"/>
        <dbReference type="ChEBI" id="CHEBI:203600"/>
        <dbReference type="EC" id="3.1.4.11"/>
    </reaction>
</comment>
<feature type="compositionally biased region" description="Low complexity" evidence="10">
    <location>
        <begin position="3008"/>
        <end position="3025"/>
    </location>
</feature>
<feature type="repeat" description="ANK" evidence="6">
    <location>
        <begin position="358"/>
        <end position="392"/>
    </location>
</feature>
<feature type="region of interest" description="Disordered" evidence="10">
    <location>
        <begin position="1290"/>
        <end position="1380"/>
    </location>
</feature>
<feature type="region of interest" description="Disordered" evidence="10">
    <location>
        <begin position="1852"/>
        <end position="1885"/>
    </location>
</feature>
<keyword evidence="3 8" id="KW-0442">Lipid degradation</keyword>
<dbReference type="Pfam" id="PF00168">
    <property type="entry name" value="C2"/>
    <property type="match status" value="1"/>
</dbReference>
<evidence type="ECO:0000313" key="14">
    <source>
        <dbReference type="EMBL" id="KAI9566032.1"/>
    </source>
</evidence>
<feature type="region of interest" description="Disordered" evidence="10">
    <location>
        <begin position="1431"/>
        <end position="1453"/>
    </location>
</feature>
<dbReference type="InterPro" id="IPR023578">
    <property type="entry name" value="Ras_GEF_dom_sf"/>
</dbReference>
<dbReference type="GO" id="GO:0005085">
    <property type="term" value="F:guanyl-nucleotide exchange factor activity"/>
    <property type="evidence" value="ECO:0007669"/>
    <property type="project" value="UniProtKB-KW"/>
</dbReference>
<sequence>MNGQHPNHVRTAATTVDAIPIVRESLLGRRRQQQQQQRDEDGAGRHQKMMAMLTMRQQPKCHRLPASNIPTRPSVRNNYVERLCVQLPPSLQQQQQQQQQSSQALVKNEDDVLRLVIHVEESQPDEEEEEKEEEEKGKASLRLQVGPECHQENRRMLKHIGRRRSASVELRDESSTRDSLASHLVGRMSSDEDDMKKREADRLSPCHPHSSSGIRSTSPRSNAVIKEFRRSSELLRNILLSLSASSASSRRSSDGSTVSSISNAVAPSLVVAPPPQQHMTAESTTSSYVSALQAHRKRRWAVHPQQEPATIEPAATAGYSSGLMLLFEAIASSNWTWAWQVLESGLVTDVNAPLNDTNGYTALHWCAVQAPVPWPAVFLLLEHGCKVEQRDKDGTQPVFLLPNLARVQQQLVNDALDYLIRGGGGQDVGAAGDRKGEADGDEADMDEDARRWTSTSSTIGATSVGGVNNILRRLQQSAIINQAGHYLHQHHPHLLVNKKSQESNVSPSGAVSSSTDYCDSFEITSIKLAELSHQTTGVTTTAMNNEPDVTANHSTNWSTNEQQTTPKREEEWTQRLVRSLSVLVKMAANAECLPLILPSLSEHVGVFVRALQDTSHLPCHSMMSAFLHNLLKSALETAVAPTKDYQSMESALCKLLQVGVELLAGTHSVQFTALVFINKIIDVSMATSSTSMAERRRRQQRLADRRPKRQRRNNKSSSDAASTTTIKVPSAISWTAKSTKTTAPSRCSFWKEMIQQPASGSGQPKVARSNASVNSVTQLLSDKVHAGTVLSLVLNAITLHRRLVVGQHQHESSRFRCTPSLRIRQCSHHCLQILSARLLLYMAGSSALSRDQLMAEAQLRMMVEALDYTLDPQLLCLVIQTVALLALHYPYQRRLLDSGIPDALTQLVLPSDEWYYTNHTTRFSRIVKHHAARALVYLGLARCLGPRVSLFDFQGSVGECWTEAPSTCSPCSQQLPSTINETAEDSYVMQMLTSPSSVIQVASPLNNQTASHRPTTVAISPEEVAMRMLDYHTAGDDDEVGKVMTLNSLPVLIDPIIVLRLLHHWILSRKIVHQIHQQQRQPKAATRPVLVRRELSLPADERIISRLEAQLLPHVDISFADDDDGSTEEIRPAVSLIQQKESKQIDNEEKEKEIAGKEETAAATGRFNPTEAILATMQLLPLPCAKVMAGRGQQLPPLMLVTPGDVERNVRSFARGQQKSENNLAALAMRRKSKSQMGLNDAHQQRSGSKSPAATALSVRPDRPSGGDVCNQLDELRSFQRQLQNFPSLSELRRHPLVPSQPNRLATTSSYSNNRRSLSPASSSRWLMGSEQQQQREADKEDEDNGRKGEPSVIQQWSPVSRSTSRSSSNDGCRSAAGRHQHNTESYALAILHILQESMEQGIVNVRSSETICRELDEMLESIKAAVASATNNNNNGSSSADGGASNESSDSVVGRQVDDIRNRFISPLLDGHKGADSAEIIVDAEYHQLQRLVTTGALPCSKEEAASLAAIQLRLQECLPSIKLPSSKFSSQQSCNPQTQHNQESATRLAGAGPEASAGSSGQLLHPPQRHKEDGAVETVRSCDDLLFQSASDLAQRGRFGTVAIVPTRQQQQQQQQQQRRRPSIFRRCYSSESNAIVVPSWFSSSFGAPSTTPPQQQSAGSTELLASHNSSYSLANPIGNQQTADVCVANAVLADALVDCLPPYYWEAKHMPRLVKETKRKLFHSSVYESEAQLKRLYIQTCQRLPAFNCHLFHVREIISNLHTKKKSNRLLALGPSSITLLDSKTRMLAKSQSTSDLMQWQLGGGRSHDRVTFEFRATRWNVVVPSPSSLQDLGAALWDLQQHLNPAYPGTDGSDYNTAGSPHPHESVNRTGSASSSSSLSASTSALPRRMLALPPSFPDELNILQRLLPFPEEVALKLTETEYELFNSVPPIDYLRHCTTDLTARHHHQASASSTTQHPHLSSSSQQSANAQPAANGVPSLIHRFNEVSSWVTHLIVSPPSHDERKAVLSCLIRTAVICWNLGNFHAATEIVVGLRSDKLKPFWLSITEKEKLPQLDFLASALLSRETSEEYRRALARARRLKSKTTSRRVVPFFGVFIRDLKATLCQNPSIIVVSSNDNAVPVLRHLSEIGREDQFLAFHGTGGLLNLDKIRAAQKVLEKIARYQRQSDKRPKRTQSRSDQSSSGQCSSSDSGSDSCTTSDDGDTSKRRNSASSRCSRDVSWDWSERSLRQSKTGTDHRVTLFDLCGNGAGGLDLRTVKVLTNGTTVIHCEADGSRGVPVLLRLERSHGTLTWSRTPWNGGNVVSSSSSNSGDSSSLFANPDVDITAGLKLKYGLGNGPSPLTAGAGGMGGASDGEVCGGGIEEGYLDVAALKEVALSCRETDFISIARRYAIPTLADGPWCISLVYGRNLSDNRVTVFVCPPLVARHWASFFQVALQAVRRQQNGGDRRLFWLKEQYLQLYYMNGVCSGPRQSDVLKLFGGRDVFQQHLAQSAGLASGNLVTAEMSGRGSPASAHKKKRSIAGIALVKDKTLLSYPSSPVSVAGVANTSNNDVCLPCMTSPKNRRLEWATSTHETTESFGSSDSLDMLSGVQRMQRTNTLSIPTAPAAGATEFSSQNYFLPGRNDTKRLTFPETVSLFQSFNIGMRKDLMDLFCEWSIPTPANIKSGGSPLIGGRLATPSNGNMFQELSTALGRVITTTNLMQFMETQQHESCSLESAKELILRFETDPLLRSSGPFLSYEGFAAFMNDAANFAFRSEHLTPNEEDMHYPLAHYYIASSHNTYLTGHQLKGESSVELYSQVLLTGCRCVELDCWDGDDGQPMIYHGHTLTTKIPFRSVVEAIHRSAFVTSPYPVILSVENHCSVQQQAKMAQIFQYVFGDRLVSRFLFDSDFSDEPRLPSPSQLRYRIVLKNKKWHTEIPPMVSNLPSTVNVVNVVNGQNKVLPGRPRTVTEARPCPARAGSVASSTVSGAGSLSGDVSDNNEDDDGDQMDYPTRTPGDHFGVVAGSSYGGSSEASAPGTPQLANWNNTHTPTHRASSDTEKRRRRPASVPLRKSLSQGGVPEADQVHLPRGGGAPNGGSTCSPGSLEEDLLNDNGQSGGSKMNTKKSANVGGSQIAKELSDLVNYCQATKFRGLRCLPSTSAGIRPPLKLGTSPQTSNLSRKCRHPVFECCSINETTAKKLCRKQPTSILYHTETQLLRTYPAGMRIDSSNFNPVLFWSFGIQMVALNYQTEDAALHLNTALFEQMGRCGYVLKPALMRDRTHVMYRRFNPWGKEFDGLHVLHVKLTLISGQYVCPANPSGGSPLLDVEIVGIPADCVKHKSKMVQRNGINPVFQDKFEFTVLFRDLAFLRLTVTDVASNHVTAQRVIPVNYLRPGYRHVRLNNTQNQPLPLSSLFIHTKFEEEGYDVIHGSAKPTLPSLNVPLIPGNELDSTAADEDRSPTALTSPSQEENPDGGAVKRRMFFLIIYGVQNVGGAGAQATAPSRNEEEPYVILKVTQDCTSETVIRKALSKLPPTASGASVPLQLHDYLLLEEVNRGWEPSDKLLPPLQRILDAQERPLEAQAKWRGEGRFILRRIGDDPSSRAWLSSILNSNQKMKSRKISKVAVRPESCKVELKERSRLEDEDSGDEDDNDEDEDDDDVGLAEEEEEEEEETFLVCVHNVSPEIPYAILKGRVTDTAKDILLQALLKARKPHELERYVLVEERDLGPSLGRHRRVLRDDDNVHQVQARWTTLGRFVAVERGRIRARNGNVDWNDKVGPTTPDMNRNKTGAMLRASLFTRRLQQSTKNSKLQVKEMYSDPGLGQSGRSRERIRSDSSLARDGVQPTSSNVHPMKSPSSRDTLSSLEQFSPQRTAYSEGEWNADDTDAEAENGGGGGNQVDWELRSTVAKLKKMSLRTFRLWR</sequence>
<feature type="compositionally biased region" description="Low complexity" evidence="10">
    <location>
        <begin position="2183"/>
        <end position="2205"/>
    </location>
</feature>
<feature type="compositionally biased region" description="Polar residues" evidence="10">
    <location>
        <begin position="1300"/>
        <end position="1333"/>
    </location>
</feature>
<dbReference type="SMART" id="SM00314">
    <property type="entry name" value="RA"/>
    <property type="match status" value="2"/>
</dbReference>
<dbReference type="PROSITE" id="PS50088">
    <property type="entry name" value="ANK_REPEAT"/>
    <property type="match status" value="1"/>
</dbReference>